<dbReference type="AlphaFoldDB" id="A0A4S2MJI5"/>
<evidence type="ECO:0000313" key="3">
    <source>
        <dbReference type="Proteomes" id="UP000298138"/>
    </source>
</evidence>
<keyword evidence="3" id="KW-1185">Reference proteome</keyword>
<dbReference type="InParanoid" id="A0A4S2MJI5"/>
<evidence type="ECO:0000256" key="1">
    <source>
        <dbReference type="SAM" id="MobiDB-lite"/>
    </source>
</evidence>
<dbReference type="Proteomes" id="UP000298138">
    <property type="component" value="Unassembled WGS sequence"/>
</dbReference>
<feature type="region of interest" description="Disordered" evidence="1">
    <location>
        <begin position="107"/>
        <end position="150"/>
    </location>
</feature>
<feature type="compositionally biased region" description="Low complexity" evidence="1">
    <location>
        <begin position="25"/>
        <end position="34"/>
    </location>
</feature>
<organism evidence="2 3">
    <name type="scientific">Ascodesmis nigricans</name>
    <dbReference type="NCBI Taxonomy" id="341454"/>
    <lineage>
        <taxon>Eukaryota</taxon>
        <taxon>Fungi</taxon>
        <taxon>Dikarya</taxon>
        <taxon>Ascomycota</taxon>
        <taxon>Pezizomycotina</taxon>
        <taxon>Pezizomycetes</taxon>
        <taxon>Pezizales</taxon>
        <taxon>Ascodesmidaceae</taxon>
        <taxon>Ascodesmis</taxon>
    </lineage>
</organism>
<evidence type="ECO:0000313" key="2">
    <source>
        <dbReference type="EMBL" id="TGZ76945.1"/>
    </source>
</evidence>
<feature type="compositionally biased region" description="Polar residues" evidence="1">
    <location>
        <begin position="116"/>
        <end position="131"/>
    </location>
</feature>
<feature type="compositionally biased region" description="Basic and acidic residues" evidence="1">
    <location>
        <begin position="134"/>
        <end position="144"/>
    </location>
</feature>
<sequence length="150" mass="16646">MSVYRQNAITLAHERILFRDNSVAQTTSQQTSTQFNSANPDSDTRFLPGTLPLLLGGVARMDNGIPEPEPYAILDQPISGVLPPFDDTYMGFDMTEEQGNQMFLSLYPEPLPNDATDPTSNQNGARSNQKAAKSHQDAARRNQDVPHIWI</sequence>
<dbReference type="EMBL" id="ML220162">
    <property type="protein sequence ID" value="TGZ76945.1"/>
    <property type="molecule type" value="Genomic_DNA"/>
</dbReference>
<name>A0A4S2MJI5_9PEZI</name>
<proteinExistence type="predicted"/>
<reference evidence="2 3" key="1">
    <citation type="submission" date="2019-04" db="EMBL/GenBank/DDBJ databases">
        <title>Comparative genomics and transcriptomics to analyze fruiting body development in filamentous ascomycetes.</title>
        <authorList>
            <consortium name="DOE Joint Genome Institute"/>
            <person name="Lutkenhaus R."/>
            <person name="Traeger S."/>
            <person name="Breuer J."/>
            <person name="Kuo A."/>
            <person name="Lipzen A."/>
            <person name="Pangilinan J."/>
            <person name="Dilworth D."/>
            <person name="Sandor L."/>
            <person name="Poggeler S."/>
            <person name="Barry K."/>
            <person name="Grigoriev I.V."/>
            <person name="Nowrousian M."/>
        </authorList>
    </citation>
    <scope>NUCLEOTIDE SEQUENCE [LARGE SCALE GENOMIC DNA]</scope>
    <source>
        <strain evidence="2 3">CBS 389.68</strain>
    </source>
</reference>
<protein>
    <submittedName>
        <fullName evidence="2">Uncharacterized protein</fullName>
    </submittedName>
</protein>
<gene>
    <name evidence="2" type="ORF">EX30DRAFT_388869</name>
</gene>
<feature type="region of interest" description="Disordered" evidence="1">
    <location>
        <begin position="23"/>
        <end position="44"/>
    </location>
</feature>
<accession>A0A4S2MJI5</accession>